<proteinExistence type="predicted"/>
<evidence type="ECO:0000313" key="2">
    <source>
        <dbReference type="Proteomes" id="UP000650833"/>
    </source>
</evidence>
<protein>
    <submittedName>
        <fullName evidence="1">Uncharacterized protein</fullName>
    </submittedName>
</protein>
<gene>
    <name evidence="1" type="ORF">INT46_004324</name>
</gene>
<keyword evidence="2" id="KW-1185">Reference proteome</keyword>
<organism evidence="1 2">
    <name type="scientific">Mucor plumbeus</name>
    <dbReference type="NCBI Taxonomy" id="97098"/>
    <lineage>
        <taxon>Eukaryota</taxon>
        <taxon>Fungi</taxon>
        <taxon>Fungi incertae sedis</taxon>
        <taxon>Mucoromycota</taxon>
        <taxon>Mucoromycotina</taxon>
        <taxon>Mucoromycetes</taxon>
        <taxon>Mucorales</taxon>
        <taxon>Mucorineae</taxon>
        <taxon>Mucoraceae</taxon>
        <taxon>Mucor</taxon>
    </lineage>
</organism>
<dbReference type="AlphaFoldDB" id="A0A8H7QJM0"/>
<dbReference type="EMBL" id="JAEPRC010000629">
    <property type="protein sequence ID" value="KAG2193788.1"/>
    <property type="molecule type" value="Genomic_DNA"/>
</dbReference>
<evidence type="ECO:0000313" key="1">
    <source>
        <dbReference type="EMBL" id="KAG2193788.1"/>
    </source>
</evidence>
<reference evidence="1" key="1">
    <citation type="submission" date="2020-12" db="EMBL/GenBank/DDBJ databases">
        <title>Metabolic potential, ecology and presence of endohyphal bacteria is reflected in genomic diversity of Mucoromycotina.</title>
        <authorList>
            <person name="Muszewska A."/>
            <person name="Okrasinska A."/>
            <person name="Steczkiewicz K."/>
            <person name="Drgas O."/>
            <person name="Orlowska M."/>
            <person name="Perlinska-Lenart U."/>
            <person name="Aleksandrzak-Piekarczyk T."/>
            <person name="Szatraj K."/>
            <person name="Zielenkiewicz U."/>
            <person name="Pilsyk S."/>
            <person name="Malc E."/>
            <person name="Mieczkowski P."/>
            <person name="Kruszewska J.S."/>
            <person name="Biernat P."/>
            <person name="Pawlowska J."/>
        </authorList>
    </citation>
    <scope>NUCLEOTIDE SEQUENCE</scope>
    <source>
        <strain evidence="1">CBS 226.32</strain>
    </source>
</reference>
<sequence length="70" mass="7767">MPPDRTARRLPLPRPYPAPPAIPYPSTEITAILNQPIKNVYFHKSSMPVAIANIQENAAGPTFHLPGFIY</sequence>
<name>A0A8H7QJM0_9FUNG</name>
<dbReference type="Proteomes" id="UP000650833">
    <property type="component" value="Unassembled WGS sequence"/>
</dbReference>
<comment type="caution">
    <text evidence="1">The sequence shown here is derived from an EMBL/GenBank/DDBJ whole genome shotgun (WGS) entry which is preliminary data.</text>
</comment>
<accession>A0A8H7QJM0</accession>